<keyword evidence="3" id="KW-0597">Phosphoprotein</keyword>
<protein>
    <recommendedName>
        <fullName evidence="2">histidine kinase</fullName>
        <ecNumber evidence="2">2.7.13.3</ecNumber>
    </recommendedName>
</protein>
<dbReference type="Pfam" id="PF07730">
    <property type="entry name" value="HisKA_3"/>
    <property type="match status" value="1"/>
</dbReference>
<dbReference type="PROSITE" id="PS51257">
    <property type="entry name" value="PROKAR_LIPOPROTEIN"/>
    <property type="match status" value="1"/>
</dbReference>
<comment type="catalytic activity">
    <reaction evidence="1">
        <text>ATP + protein L-histidine = ADP + protein N-phospho-L-histidine.</text>
        <dbReference type="EC" id="2.7.13.3"/>
    </reaction>
</comment>
<proteinExistence type="predicted"/>
<feature type="transmembrane region" description="Helical" evidence="9">
    <location>
        <begin position="99"/>
        <end position="118"/>
    </location>
</feature>
<keyword evidence="7" id="KW-0067">ATP-binding</keyword>
<keyword evidence="9" id="KW-0472">Membrane</keyword>
<dbReference type="InterPro" id="IPR011712">
    <property type="entry name" value="Sig_transdc_His_kin_sub3_dim/P"/>
</dbReference>
<keyword evidence="8" id="KW-0902">Two-component regulatory system</keyword>
<gene>
    <name evidence="11" type="ORF">FQA45_10030</name>
</gene>
<keyword evidence="12" id="KW-1185">Reference proteome</keyword>
<evidence type="ECO:0000256" key="6">
    <source>
        <dbReference type="ARBA" id="ARBA00022777"/>
    </source>
</evidence>
<keyword evidence="5" id="KW-0547">Nucleotide-binding</keyword>
<name>A0ABX5YAE6_9MICC</name>
<evidence type="ECO:0000256" key="5">
    <source>
        <dbReference type="ARBA" id="ARBA00022741"/>
    </source>
</evidence>
<evidence type="ECO:0000313" key="11">
    <source>
        <dbReference type="EMBL" id="QDY66633.1"/>
    </source>
</evidence>
<keyword evidence="4" id="KW-0808">Transferase</keyword>
<feature type="transmembrane region" description="Helical" evidence="9">
    <location>
        <begin position="186"/>
        <end position="207"/>
    </location>
</feature>
<dbReference type="Proteomes" id="UP000320717">
    <property type="component" value="Chromosome"/>
</dbReference>
<reference evidence="11 12" key="1">
    <citation type="submission" date="2019-07" db="EMBL/GenBank/DDBJ databases">
        <title>Complete Genome Sequence of drought tolerant Plant Growth-Promoting Rhizobacterium Glutamicibacter halophytocola DR408.</title>
        <authorList>
            <person name="Nishu S.D."/>
            <person name="Lee T.K."/>
        </authorList>
    </citation>
    <scope>NUCLEOTIDE SEQUENCE [LARGE SCALE GENOMIC DNA]</scope>
    <source>
        <strain evidence="11 12">DR408</strain>
    </source>
</reference>
<feature type="transmembrane region" description="Helical" evidence="9">
    <location>
        <begin position="161"/>
        <end position="180"/>
    </location>
</feature>
<evidence type="ECO:0000256" key="9">
    <source>
        <dbReference type="SAM" id="Phobius"/>
    </source>
</evidence>
<dbReference type="PANTHER" id="PTHR24421:SF10">
    <property type="entry name" value="NITRATE_NITRITE SENSOR PROTEIN NARQ"/>
    <property type="match status" value="1"/>
</dbReference>
<dbReference type="CDD" id="cd16917">
    <property type="entry name" value="HATPase_UhpB-NarQ-NarX-like"/>
    <property type="match status" value="1"/>
</dbReference>
<sequence>MRWFPHYSEAIATAASGLLACILIATTAKGCRHHPTNQLMMQRDTPTKSSWSRLSNYFAGSHLEPVPRLLDRIFFACSFLAIVFGYFEFLTHGVQLSQLLVLCISAVSLIVSRQFIWLGSLGSMLAILLSAAFGLDPILLWTVTVFIVFSATLRGANVFSMSALAAATSFSSAVIAYGFGASTHQALIFVAIALAVCGMGSAIYSYFRYRQEQDQRIRDAGMKRVAEINKRVSDERLQIARDLHDLVGHEIAMLGIHLGVAEVHTPADATKVQESLAAARANIQSVLAETQQILHVLRSDEVITDNSNLATPALDGLPHLISTVQTAGLKVNDRLALVPPNLNPEVSTAAYRIVQEALTNAQRHGVDPVDVCTEVTAEFLVITIHNKKSATQHIQEGSGLGLVGMKERTESAGGKLLIEDKAQSFKITATLPLAGGLD</sequence>
<dbReference type="SUPFAM" id="SSF55874">
    <property type="entry name" value="ATPase domain of HSP90 chaperone/DNA topoisomerase II/histidine kinase"/>
    <property type="match status" value="1"/>
</dbReference>
<feature type="transmembrane region" description="Helical" evidence="9">
    <location>
        <begin position="124"/>
        <end position="149"/>
    </location>
</feature>
<evidence type="ECO:0000256" key="7">
    <source>
        <dbReference type="ARBA" id="ARBA00022840"/>
    </source>
</evidence>
<dbReference type="Gene3D" id="3.30.565.10">
    <property type="entry name" value="Histidine kinase-like ATPase, C-terminal domain"/>
    <property type="match status" value="1"/>
</dbReference>
<keyword evidence="9" id="KW-0812">Transmembrane</keyword>
<evidence type="ECO:0000256" key="8">
    <source>
        <dbReference type="ARBA" id="ARBA00023012"/>
    </source>
</evidence>
<evidence type="ECO:0000313" key="12">
    <source>
        <dbReference type="Proteomes" id="UP000320717"/>
    </source>
</evidence>
<feature type="transmembrane region" description="Helical" evidence="9">
    <location>
        <begin position="69"/>
        <end position="87"/>
    </location>
</feature>
<evidence type="ECO:0000256" key="2">
    <source>
        <dbReference type="ARBA" id="ARBA00012438"/>
    </source>
</evidence>
<organism evidence="11 12">
    <name type="scientific">Glutamicibacter halophytocola</name>
    <dbReference type="NCBI Taxonomy" id="1933880"/>
    <lineage>
        <taxon>Bacteria</taxon>
        <taxon>Bacillati</taxon>
        <taxon>Actinomycetota</taxon>
        <taxon>Actinomycetes</taxon>
        <taxon>Micrococcales</taxon>
        <taxon>Micrococcaceae</taxon>
        <taxon>Glutamicibacter</taxon>
    </lineage>
</organism>
<keyword evidence="9" id="KW-1133">Transmembrane helix</keyword>
<evidence type="ECO:0000259" key="10">
    <source>
        <dbReference type="Pfam" id="PF07730"/>
    </source>
</evidence>
<dbReference type="InterPro" id="IPR036890">
    <property type="entry name" value="HATPase_C_sf"/>
</dbReference>
<dbReference type="EMBL" id="CP042260">
    <property type="protein sequence ID" value="QDY66633.1"/>
    <property type="molecule type" value="Genomic_DNA"/>
</dbReference>
<feature type="domain" description="Signal transduction histidine kinase subgroup 3 dimerisation and phosphoacceptor" evidence="10">
    <location>
        <begin position="235"/>
        <end position="300"/>
    </location>
</feature>
<dbReference type="InterPro" id="IPR050482">
    <property type="entry name" value="Sensor_HK_TwoCompSys"/>
</dbReference>
<keyword evidence="6" id="KW-0418">Kinase</keyword>
<dbReference type="Gene3D" id="1.20.5.1930">
    <property type="match status" value="1"/>
</dbReference>
<evidence type="ECO:0000256" key="3">
    <source>
        <dbReference type="ARBA" id="ARBA00022553"/>
    </source>
</evidence>
<evidence type="ECO:0000256" key="4">
    <source>
        <dbReference type="ARBA" id="ARBA00022679"/>
    </source>
</evidence>
<dbReference type="PANTHER" id="PTHR24421">
    <property type="entry name" value="NITRATE/NITRITE SENSOR PROTEIN NARX-RELATED"/>
    <property type="match status" value="1"/>
</dbReference>
<dbReference type="EC" id="2.7.13.3" evidence="2"/>
<accession>A0ABX5YAE6</accession>
<evidence type="ECO:0000256" key="1">
    <source>
        <dbReference type="ARBA" id="ARBA00000085"/>
    </source>
</evidence>